<gene>
    <name evidence="1" type="ORF">EX30DRAFT_353119</name>
</gene>
<name>A0A4S2N6F4_9PEZI</name>
<dbReference type="AlphaFoldDB" id="A0A4S2N6F4"/>
<dbReference type="OrthoDB" id="21214at2759"/>
<proteinExistence type="predicted"/>
<sequence length="195" mass="21686">MYPTTPAGTQLDLNHLWQQVQELSALLAANREAASGLVRRADEIRNRSNTGDAAGILQAVNGHINAENETLRKDLADTKWENEELSVLVEDYSSVMAKVLEGLRVYALEHSQAMINIHSSYTKQLTAERATNAALRQQEADDKARLVAISTMLREAYSSETALEPDIEIEKLKTENRGLRKMLGLPSPPESEEDE</sequence>
<dbReference type="PANTHER" id="PTHR39472">
    <property type="entry name" value="EXPRESSED PROTEIN"/>
    <property type="match status" value="1"/>
</dbReference>
<dbReference type="STRING" id="341454.A0A4S2N6F4"/>
<dbReference type="Proteomes" id="UP000298138">
    <property type="component" value="Unassembled WGS sequence"/>
</dbReference>
<evidence type="ECO:0000313" key="1">
    <source>
        <dbReference type="EMBL" id="TGZ84899.1"/>
    </source>
</evidence>
<dbReference type="EMBL" id="ML220112">
    <property type="protein sequence ID" value="TGZ84899.1"/>
    <property type="molecule type" value="Genomic_DNA"/>
</dbReference>
<evidence type="ECO:0000313" key="2">
    <source>
        <dbReference type="Proteomes" id="UP000298138"/>
    </source>
</evidence>
<dbReference type="PANTHER" id="PTHR39472:SF1">
    <property type="entry name" value="EXPRESSED PROTEIN"/>
    <property type="match status" value="1"/>
</dbReference>
<protein>
    <submittedName>
        <fullName evidence="1">Uncharacterized protein</fullName>
    </submittedName>
</protein>
<reference evidence="1 2" key="1">
    <citation type="submission" date="2019-04" db="EMBL/GenBank/DDBJ databases">
        <title>Comparative genomics and transcriptomics to analyze fruiting body development in filamentous ascomycetes.</title>
        <authorList>
            <consortium name="DOE Joint Genome Institute"/>
            <person name="Lutkenhaus R."/>
            <person name="Traeger S."/>
            <person name="Breuer J."/>
            <person name="Kuo A."/>
            <person name="Lipzen A."/>
            <person name="Pangilinan J."/>
            <person name="Dilworth D."/>
            <person name="Sandor L."/>
            <person name="Poggeler S."/>
            <person name="Barry K."/>
            <person name="Grigoriev I.V."/>
            <person name="Nowrousian M."/>
        </authorList>
    </citation>
    <scope>NUCLEOTIDE SEQUENCE [LARGE SCALE GENOMIC DNA]</scope>
    <source>
        <strain evidence="1 2">CBS 389.68</strain>
    </source>
</reference>
<organism evidence="1 2">
    <name type="scientific">Ascodesmis nigricans</name>
    <dbReference type="NCBI Taxonomy" id="341454"/>
    <lineage>
        <taxon>Eukaryota</taxon>
        <taxon>Fungi</taxon>
        <taxon>Dikarya</taxon>
        <taxon>Ascomycota</taxon>
        <taxon>Pezizomycotina</taxon>
        <taxon>Pezizomycetes</taxon>
        <taxon>Pezizales</taxon>
        <taxon>Ascodesmidaceae</taxon>
        <taxon>Ascodesmis</taxon>
    </lineage>
</organism>
<keyword evidence="2" id="KW-1185">Reference proteome</keyword>
<dbReference type="InParanoid" id="A0A4S2N6F4"/>
<accession>A0A4S2N6F4</accession>